<accession>A1C3S6</accession>
<feature type="compositionally biased region" description="Low complexity" evidence="13">
    <location>
        <begin position="51"/>
        <end position="63"/>
    </location>
</feature>
<keyword evidence="6" id="KW-0479">Metal-binding</keyword>
<evidence type="ECO:0000256" key="4">
    <source>
        <dbReference type="ARBA" id="ARBA00022679"/>
    </source>
</evidence>
<protein>
    <recommendedName>
        <fullName evidence="3">RING-type E3 ubiquitin transferase</fullName>
        <ecNumber evidence="3">2.3.2.27</ecNumber>
    </recommendedName>
</protein>
<dbReference type="RefSeq" id="XP_001276492.1">
    <property type="nucleotide sequence ID" value="XM_001276491.1"/>
</dbReference>
<gene>
    <name evidence="15" type="ORF">ACLA_057220</name>
</gene>
<dbReference type="Gene3D" id="3.30.40.10">
    <property type="entry name" value="Zinc/RING finger domain, C3HC4 (zinc finger)"/>
    <property type="match status" value="1"/>
</dbReference>
<dbReference type="HOGENOM" id="CLU_031409_1_0_1"/>
<dbReference type="GO" id="GO:0006511">
    <property type="term" value="P:ubiquitin-dependent protein catabolic process"/>
    <property type="evidence" value="ECO:0007669"/>
    <property type="project" value="TreeGrafter"/>
</dbReference>
<evidence type="ECO:0000256" key="10">
    <source>
        <dbReference type="ARBA" id="ARBA00022989"/>
    </source>
</evidence>
<dbReference type="CDD" id="cd16473">
    <property type="entry name" value="RING-H2_RNF103"/>
    <property type="match status" value="1"/>
</dbReference>
<keyword evidence="4" id="KW-0808">Transferase</keyword>
<evidence type="ECO:0000256" key="1">
    <source>
        <dbReference type="ARBA" id="ARBA00000900"/>
    </source>
</evidence>
<name>A1C3S6_ASPCL</name>
<evidence type="ECO:0000256" key="7">
    <source>
        <dbReference type="ARBA" id="ARBA00022771"/>
    </source>
</evidence>
<dbReference type="OrthoDB" id="8062037at2759"/>
<dbReference type="PANTHER" id="PTHR45977">
    <property type="entry name" value="TARGET OF ERK KINASE MPK-1"/>
    <property type="match status" value="1"/>
</dbReference>
<dbReference type="Pfam" id="PF13639">
    <property type="entry name" value="zf-RING_2"/>
    <property type="match status" value="1"/>
</dbReference>
<evidence type="ECO:0000256" key="8">
    <source>
        <dbReference type="ARBA" id="ARBA00022786"/>
    </source>
</evidence>
<dbReference type="GO" id="GO:0016567">
    <property type="term" value="P:protein ubiquitination"/>
    <property type="evidence" value="ECO:0007669"/>
    <property type="project" value="TreeGrafter"/>
</dbReference>
<evidence type="ECO:0000256" key="12">
    <source>
        <dbReference type="PROSITE-ProRule" id="PRU00175"/>
    </source>
</evidence>
<organism evidence="15 16">
    <name type="scientific">Aspergillus clavatus (strain ATCC 1007 / CBS 513.65 / DSM 816 / NCTC 3887 / NRRL 1 / QM 1276 / 107)</name>
    <dbReference type="NCBI Taxonomy" id="344612"/>
    <lineage>
        <taxon>Eukaryota</taxon>
        <taxon>Fungi</taxon>
        <taxon>Dikarya</taxon>
        <taxon>Ascomycota</taxon>
        <taxon>Pezizomycotina</taxon>
        <taxon>Eurotiomycetes</taxon>
        <taxon>Eurotiomycetidae</taxon>
        <taxon>Eurotiales</taxon>
        <taxon>Aspergillaceae</taxon>
        <taxon>Aspergillus</taxon>
        <taxon>Aspergillus subgen. Fumigati</taxon>
    </lineage>
</organism>
<keyword evidence="5" id="KW-0812">Transmembrane</keyword>
<keyword evidence="11" id="KW-0472">Membrane</keyword>
<keyword evidence="16" id="KW-1185">Reference proteome</keyword>
<dbReference type="PROSITE" id="PS50089">
    <property type="entry name" value="ZF_RING_2"/>
    <property type="match status" value="1"/>
</dbReference>
<feature type="domain" description="RING-type" evidence="14">
    <location>
        <begin position="155"/>
        <end position="197"/>
    </location>
</feature>
<evidence type="ECO:0000313" key="15">
    <source>
        <dbReference type="EMBL" id="EAW15066.1"/>
    </source>
</evidence>
<evidence type="ECO:0000259" key="14">
    <source>
        <dbReference type="PROSITE" id="PS50089"/>
    </source>
</evidence>
<dbReference type="eggNOG" id="KOG4628">
    <property type="taxonomic scope" value="Eukaryota"/>
</dbReference>
<evidence type="ECO:0000256" key="3">
    <source>
        <dbReference type="ARBA" id="ARBA00012483"/>
    </source>
</evidence>
<dbReference type="EMBL" id="DS026990">
    <property type="protein sequence ID" value="EAW15066.1"/>
    <property type="molecule type" value="Genomic_DNA"/>
</dbReference>
<keyword evidence="9" id="KW-0862">Zinc</keyword>
<feature type="region of interest" description="Disordered" evidence="13">
    <location>
        <begin position="29"/>
        <end position="103"/>
    </location>
</feature>
<dbReference type="SUPFAM" id="SSF57850">
    <property type="entry name" value="RING/U-box"/>
    <property type="match status" value="1"/>
</dbReference>
<dbReference type="PANTHER" id="PTHR45977:SF4">
    <property type="entry name" value="RING-TYPE DOMAIN-CONTAINING PROTEIN"/>
    <property type="match status" value="1"/>
</dbReference>
<dbReference type="SMART" id="SM00184">
    <property type="entry name" value="RING"/>
    <property type="match status" value="1"/>
</dbReference>
<evidence type="ECO:0000256" key="5">
    <source>
        <dbReference type="ARBA" id="ARBA00022692"/>
    </source>
</evidence>
<comment type="subcellular location">
    <subcellularLocation>
        <location evidence="2">Membrane</location>
        <topology evidence="2">Multi-pass membrane protein</topology>
    </subcellularLocation>
</comment>
<dbReference type="EC" id="2.3.2.27" evidence="3"/>
<keyword evidence="7 12" id="KW-0863">Zinc-finger</keyword>
<evidence type="ECO:0000256" key="9">
    <source>
        <dbReference type="ARBA" id="ARBA00022833"/>
    </source>
</evidence>
<evidence type="ECO:0000256" key="13">
    <source>
        <dbReference type="SAM" id="MobiDB-lite"/>
    </source>
</evidence>
<dbReference type="FunFam" id="3.30.40.10:FF:000539">
    <property type="entry name" value="Ring finger domain protein"/>
    <property type="match status" value="1"/>
</dbReference>
<reference evidence="15 16" key="1">
    <citation type="journal article" date="2008" name="PLoS Genet.">
        <title>Genomic islands in the pathogenic filamentous fungus Aspergillus fumigatus.</title>
        <authorList>
            <person name="Fedorova N.D."/>
            <person name="Khaldi N."/>
            <person name="Joardar V.S."/>
            <person name="Maiti R."/>
            <person name="Amedeo P."/>
            <person name="Anderson M.J."/>
            <person name="Crabtree J."/>
            <person name="Silva J.C."/>
            <person name="Badger J.H."/>
            <person name="Albarraq A."/>
            <person name="Angiuoli S."/>
            <person name="Bussey H."/>
            <person name="Bowyer P."/>
            <person name="Cotty P.J."/>
            <person name="Dyer P.S."/>
            <person name="Egan A."/>
            <person name="Galens K."/>
            <person name="Fraser-Liggett C.M."/>
            <person name="Haas B.J."/>
            <person name="Inman J.M."/>
            <person name="Kent R."/>
            <person name="Lemieux S."/>
            <person name="Malavazi I."/>
            <person name="Orvis J."/>
            <person name="Roemer T."/>
            <person name="Ronning C.M."/>
            <person name="Sundaram J.P."/>
            <person name="Sutton G."/>
            <person name="Turner G."/>
            <person name="Venter J.C."/>
            <person name="White O.R."/>
            <person name="Whitty B.R."/>
            <person name="Youngman P."/>
            <person name="Wolfe K.H."/>
            <person name="Goldman G.H."/>
            <person name="Wortman J.R."/>
            <person name="Jiang B."/>
            <person name="Denning D.W."/>
            <person name="Nierman W.C."/>
        </authorList>
    </citation>
    <scope>NUCLEOTIDE SEQUENCE [LARGE SCALE GENOMIC DNA]</scope>
    <source>
        <strain evidence="16">ATCC 1007 / CBS 513.65 / DSM 816 / NCTC 3887 / NRRL 1</strain>
    </source>
</reference>
<dbReference type="VEuPathDB" id="FungiDB:ACLA_057220"/>
<dbReference type="GeneID" id="4708872"/>
<comment type="catalytic activity">
    <reaction evidence="1">
        <text>S-ubiquitinyl-[E2 ubiquitin-conjugating enzyme]-L-cysteine + [acceptor protein]-L-lysine = [E2 ubiquitin-conjugating enzyme]-L-cysteine + N(6)-ubiquitinyl-[acceptor protein]-L-lysine.</text>
        <dbReference type="EC" id="2.3.2.27"/>
    </reaction>
</comment>
<dbReference type="GO" id="GO:0008270">
    <property type="term" value="F:zinc ion binding"/>
    <property type="evidence" value="ECO:0007669"/>
    <property type="project" value="UniProtKB-KW"/>
</dbReference>
<evidence type="ECO:0000256" key="11">
    <source>
        <dbReference type="ARBA" id="ARBA00023136"/>
    </source>
</evidence>
<dbReference type="InterPro" id="IPR013083">
    <property type="entry name" value="Znf_RING/FYVE/PHD"/>
</dbReference>
<dbReference type="Proteomes" id="UP000006701">
    <property type="component" value="Unassembled WGS sequence"/>
</dbReference>
<dbReference type="AlphaFoldDB" id="A1C3S6"/>
<evidence type="ECO:0000313" key="16">
    <source>
        <dbReference type="Proteomes" id="UP000006701"/>
    </source>
</evidence>
<dbReference type="GO" id="GO:0061630">
    <property type="term" value="F:ubiquitin protein ligase activity"/>
    <property type="evidence" value="ECO:0007669"/>
    <property type="project" value="UniProtKB-EC"/>
</dbReference>
<keyword evidence="8" id="KW-0833">Ubl conjugation pathway</keyword>
<feature type="compositionally biased region" description="Polar residues" evidence="13">
    <location>
        <begin position="29"/>
        <end position="40"/>
    </location>
</feature>
<evidence type="ECO:0000256" key="6">
    <source>
        <dbReference type="ARBA" id="ARBA00022723"/>
    </source>
</evidence>
<proteinExistence type="predicted"/>
<evidence type="ECO:0000256" key="2">
    <source>
        <dbReference type="ARBA" id="ARBA00004141"/>
    </source>
</evidence>
<sequence>MDEVNERFPLVKYKSWRFLQNNDAVITPDVSSTRQSNSQSYEEEDGTLIKSTGASSSLGGTSAVDSQRHIQTAIKQSPTLPENPNAEATQLEEKLDRRSMHHDRKSDVKFTGFEVKAIHGHFRDGCHLPEENEDVAHHIQTAMPAELLPDPADSCAICLDAIEDNDDIRGLTCGHAFHASCVDPWLTSRRACCPLCKADYYTPKPRLDPAAEQASAEPHGVTHVPSQPQAVFIGWRVNPFRRTNILPQRRLQLAAPENMVHTPRRVGARDEGPLMAGHITNVGLVDSRPRHWSSTLTFPRLRNVLASPSLGRYRASRDSRYPQMPPSTHVDSRTPGQVEAGFNT</sequence>
<feature type="compositionally biased region" description="Basic and acidic residues" evidence="13">
    <location>
        <begin position="91"/>
        <end position="103"/>
    </location>
</feature>
<dbReference type="KEGG" id="act:ACLA_057220"/>
<dbReference type="GO" id="GO:0016020">
    <property type="term" value="C:membrane"/>
    <property type="evidence" value="ECO:0007669"/>
    <property type="project" value="UniProtKB-SubCell"/>
</dbReference>
<dbReference type="InterPro" id="IPR001841">
    <property type="entry name" value="Znf_RING"/>
</dbReference>
<feature type="compositionally biased region" description="Polar residues" evidence="13">
    <location>
        <begin position="69"/>
        <end position="88"/>
    </location>
</feature>
<keyword evidence="10" id="KW-1133">Transmembrane helix</keyword>
<feature type="region of interest" description="Disordered" evidence="13">
    <location>
        <begin position="313"/>
        <end position="344"/>
    </location>
</feature>